<dbReference type="InterPro" id="IPR000766">
    <property type="entry name" value="GalP_uridyl_Trfase_II"/>
</dbReference>
<evidence type="ECO:0000256" key="2">
    <source>
        <dbReference type="ARBA" id="ARBA00004496"/>
    </source>
</evidence>
<protein>
    <recommendedName>
        <fullName evidence="10">Galactose-1-phosphate uridylyltransferase</fullName>
        <shortName evidence="10">Gal-1-P uridylyltransferase</shortName>
        <ecNumber evidence="10">2.7.7.12</ecNumber>
    </recommendedName>
    <alternativeName>
        <fullName evidence="10">UDP-glucose--hexose-1-phosphate uridylyltransferase</fullName>
    </alternativeName>
</protein>
<evidence type="ECO:0000259" key="11">
    <source>
        <dbReference type="Pfam" id="PF01087"/>
    </source>
</evidence>
<dbReference type="InterPro" id="IPR005849">
    <property type="entry name" value="GalP_Utransf_N"/>
</dbReference>
<dbReference type="HAMAP" id="MF_00571">
    <property type="entry name" value="GalP_UDP_trans"/>
    <property type="match status" value="1"/>
</dbReference>
<comment type="caution">
    <text evidence="13">The sequence shown here is derived from an EMBL/GenBank/DDBJ whole genome shotgun (WGS) entry which is preliminary data.</text>
</comment>
<dbReference type="EC" id="2.7.7.12" evidence="10"/>
<comment type="similarity">
    <text evidence="4 10">Belongs to the galactose-1-phosphate uridylyltransferase type 2 family.</text>
</comment>
<keyword evidence="5 10" id="KW-0963">Cytoplasm</keyword>
<evidence type="ECO:0000259" key="12">
    <source>
        <dbReference type="Pfam" id="PF02744"/>
    </source>
</evidence>
<evidence type="ECO:0000256" key="7">
    <source>
        <dbReference type="ARBA" id="ARBA00022695"/>
    </source>
</evidence>
<dbReference type="PANTHER" id="PTHR39191:SF1">
    <property type="entry name" value="DUF4922 DOMAIN-CONTAINING PROTEIN"/>
    <property type="match status" value="1"/>
</dbReference>
<proteinExistence type="inferred from homology"/>
<dbReference type="Pfam" id="PF01087">
    <property type="entry name" value="GalP_UDP_transf"/>
    <property type="match status" value="1"/>
</dbReference>
<dbReference type="EMBL" id="JAFLVX010000026">
    <property type="protein sequence ID" value="MBO0477458.1"/>
    <property type="molecule type" value="Genomic_DNA"/>
</dbReference>
<keyword evidence="8 10" id="KW-0299">Galactose metabolism</keyword>
<gene>
    <name evidence="10 13" type="primary">galT</name>
    <name evidence="13" type="ORF">DOK76_10265</name>
</gene>
<organism evidence="13 14">
    <name type="scientific">Candidatus Vagococcus giribetii</name>
    <dbReference type="NCBI Taxonomy" id="2230876"/>
    <lineage>
        <taxon>Bacteria</taxon>
        <taxon>Bacillati</taxon>
        <taxon>Bacillota</taxon>
        <taxon>Bacilli</taxon>
        <taxon>Lactobacillales</taxon>
        <taxon>Enterococcaceae</taxon>
        <taxon>Vagococcus</taxon>
    </lineage>
</organism>
<dbReference type="RefSeq" id="WP_206967453.1">
    <property type="nucleotide sequence ID" value="NZ_JAFLVX010000026.1"/>
</dbReference>
<feature type="domain" description="Galactose-1-phosphate uridyl transferase N-terminal" evidence="11">
    <location>
        <begin position="20"/>
        <end position="232"/>
    </location>
</feature>
<evidence type="ECO:0000313" key="14">
    <source>
        <dbReference type="Proteomes" id="UP000664857"/>
    </source>
</evidence>
<keyword evidence="14" id="KW-1185">Reference proteome</keyword>
<accession>A0ABS3HUN0</accession>
<dbReference type="Proteomes" id="UP000664857">
    <property type="component" value="Unassembled WGS sequence"/>
</dbReference>
<evidence type="ECO:0000313" key="13">
    <source>
        <dbReference type="EMBL" id="MBO0477458.1"/>
    </source>
</evidence>
<keyword evidence="9 10" id="KW-0119">Carbohydrate metabolism</keyword>
<evidence type="ECO:0000256" key="5">
    <source>
        <dbReference type="ARBA" id="ARBA00022490"/>
    </source>
</evidence>
<evidence type="ECO:0000256" key="6">
    <source>
        <dbReference type="ARBA" id="ARBA00022679"/>
    </source>
</evidence>
<dbReference type="PIRSF" id="PIRSF006005">
    <property type="entry name" value="GalT_BS"/>
    <property type="match status" value="1"/>
</dbReference>
<dbReference type="NCBIfam" id="NF003629">
    <property type="entry name" value="PRK05270.1-2"/>
    <property type="match status" value="1"/>
</dbReference>
<reference evidence="13 14" key="1">
    <citation type="submission" date="2021-03" db="EMBL/GenBank/DDBJ databases">
        <title>Enterococcal diversity collection.</title>
        <authorList>
            <person name="Gilmore M.S."/>
            <person name="Schwartzman J."/>
            <person name="Van Tyne D."/>
            <person name="Martin M."/>
            <person name="Earl A.M."/>
            <person name="Manson A.L."/>
            <person name="Straub T."/>
            <person name="Salamzade R."/>
            <person name="Saavedra J."/>
            <person name="Lebreton F."/>
            <person name="Prichula J."/>
            <person name="Schaufler K."/>
            <person name="Gaca A."/>
            <person name="Sgardioli B."/>
            <person name="Wagenaar J."/>
            <person name="Strong T."/>
        </authorList>
    </citation>
    <scope>NUCLEOTIDE SEQUENCE [LARGE SCALE GENOMIC DNA]</scope>
    <source>
        <strain evidence="13 14">DIV0080</strain>
    </source>
</reference>
<evidence type="ECO:0000256" key="4">
    <source>
        <dbReference type="ARBA" id="ARBA00008706"/>
    </source>
</evidence>
<dbReference type="GO" id="GO:0008108">
    <property type="term" value="F:UDP-glucose:hexose-1-phosphate uridylyltransferase activity"/>
    <property type="evidence" value="ECO:0007669"/>
    <property type="project" value="UniProtKB-EC"/>
</dbReference>
<comment type="pathway">
    <text evidence="3 10">Carbohydrate metabolism; galactose metabolism.</text>
</comment>
<dbReference type="PANTHER" id="PTHR39191">
    <property type="entry name" value="GALACTOSE-1-PHOSPHATE URIDYLYLTRANSFERASE"/>
    <property type="match status" value="1"/>
</dbReference>
<keyword evidence="7 10" id="KW-0548">Nucleotidyltransferase</keyword>
<evidence type="ECO:0000256" key="9">
    <source>
        <dbReference type="ARBA" id="ARBA00023277"/>
    </source>
</evidence>
<name>A0ABS3HUN0_9ENTE</name>
<dbReference type="InterPro" id="IPR005850">
    <property type="entry name" value="GalP_Utransf_C"/>
</dbReference>
<evidence type="ECO:0000256" key="8">
    <source>
        <dbReference type="ARBA" id="ARBA00023144"/>
    </source>
</evidence>
<sequence>MNRETVISEFVTFLIEEGNWETSDRIYLTNRLLFLIGEADFLEENVSEHKTDCSPVELVDELVKIGQENKRIDESEYEVEALRGQLMDLVTPSPSQVNQRFNELYEVDKEEATRYFFELSQKNDYIKTREIARNIEFPVETEFGNLDITINLSKPEKDPKQIASSLTKQQSDYPKCMLCLENEGYAGRSGYPNRFNHRVIRTQIDGNEWGFQYSPYAYYNEHSIIFSKKHEPMVINRQTFQSLLGIIDWLPHYFVGSNADIPIVGGSILSHNHYQAGRFTFPLEKSEMRETFTLPDFSSVEAGIVNWPMSVIRLRSENKEELIEVADFILSKWRSYSDEDLSIVAKTSDGVNHHTITPIARKRAGKFEFDLVLRDNNTSEEFPDGIFHPHQNLHHIKKENIGLIEVMGLAILPPRLNREMIEVKRFLLDEAHEMAEYHETWATRIKETQQISRETVDAIVNKEIGLVFLQVLKDAGVYKLDEQGLEGFKRFIAYLKF</sequence>
<dbReference type="NCBIfam" id="TIGR01239">
    <property type="entry name" value="galT_2"/>
    <property type="match status" value="1"/>
</dbReference>
<evidence type="ECO:0000256" key="1">
    <source>
        <dbReference type="ARBA" id="ARBA00001107"/>
    </source>
</evidence>
<feature type="domain" description="Galactose-1-phosphate uridyl transferase C-terminal" evidence="12">
    <location>
        <begin position="250"/>
        <end position="442"/>
    </location>
</feature>
<comment type="catalytic activity">
    <reaction evidence="1 10">
        <text>alpha-D-galactose 1-phosphate + UDP-alpha-D-glucose = alpha-D-glucose 1-phosphate + UDP-alpha-D-galactose</text>
        <dbReference type="Rhea" id="RHEA:13989"/>
        <dbReference type="ChEBI" id="CHEBI:58336"/>
        <dbReference type="ChEBI" id="CHEBI:58601"/>
        <dbReference type="ChEBI" id="CHEBI:58885"/>
        <dbReference type="ChEBI" id="CHEBI:66914"/>
        <dbReference type="EC" id="2.7.7.12"/>
    </reaction>
</comment>
<dbReference type="Pfam" id="PF02744">
    <property type="entry name" value="GalP_UDP_tr_C"/>
    <property type="match status" value="1"/>
</dbReference>
<evidence type="ECO:0000256" key="3">
    <source>
        <dbReference type="ARBA" id="ARBA00004947"/>
    </source>
</evidence>
<keyword evidence="6 10" id="KW-0808">Transferase</keyword>
<comment type="subcellular location">
    <subcellularLocation>
        <location evidence="2 10">Cytoplasm</location>
    </subcellularLocation>
</comment>
<evidence type="ECO:0000256" key="10">
    <source>
        <dbReference type="HAMAP-Rule" id="MF_00571"/>
    </source>
</evidence>
<dbReference type="NCBIfam" id="NF003633">
    <property type="entry name" value="PRK05270.2-2"/>
    <property type="match status" value="1"/>
</dbReference>